<dbReference type="Gene3D" id="1.10.3080.10">
    <property type="entry name" value="Clc chloride channel"/>
    <property type="match status" value="1"/>
</dbReference>
<evidence type="ECO:0000256" key="4">
    <source>
        <dbReference type="ARBA" id="ARBA00022737"/>
    </source>
</evidence>
<keyword evidence="6" id="KW-0406">Ion transport</keyword>
<evidence type="ECO:0000256" key="12">
    <source>
        <dbReference type="SAM" id="Phobius"/>
    </source>
</evidence>
<dbReference type="GeneID" id="120027238"/>
<sequence length="590" mass="64694">MAGELMPRECINSLFDNFTWTKIWGSPPPPGLGRSSAWLHPDVSVFVILLLFFVMKFWMSAVSTTMPIPSGAFMPVFLLGASFGRLVGEIMAALFPDGILFDGILYRIIPGGYAVIGAAALTGAVTHTVSTAVICFELTGQISHILPMMVAVILANMVAQGLQPSLYDSIIQIKKLPYLPELGFGHISQYNIFVEDIMVRKVKFLSLQSTYRELIHLLDSTSLKTIPLVDSTDSMILLGSVERSELHALCDWWLSAERRILRQEQRLQEQNQYAKDSWESFAFVDEDDEESGDKSTPVQEESNGPLPSPKPQEPLSNHTAPENGPLQSVRRTLRNIFTSRDRQAEGQSQEPCANPLLSDTMTPEELVQIKEWEEAEMDKPMEIDQIRIDPSPFQLVERTSLHKTHTLFSLLGLSHAYVTSIGKLVGVVALKELQKAIEGSTRSGVRLRPPLASFRNTSQKSSKPQATSAPSSLTTPSFPLSQAPIFPHATAPPPPPTQEEMDVWIEGTRREVAEVNSSSSSSSGTGSSSSNSSPSLPHSLPLSIPLTSPLSMPLTIALSIPLAAFSSPLTALRPVAKQQVEEESDDEQPI</sequence>
<dbReference type="InterPro" id="IPR046342">
    <property type="entry name" value="CBS_dom_sf"/>
</dbReference>
<dbReference type="FunFam" id="3.10.580.10:FF:000032">
    <property type="entry name" value="Chloride channel protein"/>
    <property type="match status" value="1"/>
</dbReference>
<dbReference type="AlphaFoldDB" id="A0A8U0PPR1"/>
<evidence type="ECO:0000256" key="11">
    <source>
        <dbReference type="SAM" id="MobiDB-lite"/>
    </source>
</evidence>
<dbReference type="InterPro" id="IPR050970">
    <property type="entry name" value="Cl_channel_volt-gated"/>
</dbReference>
<dbReference type="GO" id="GO:0034707">
    <property type="term" value="C:chloride channel complex"/>
    <property type="evidence" value="ECO:0007669"/>
    <property type="project" value="UniProtKB-KW"/>
</dbReference>
<feature type="transmembrane region" description="Helical" evidence="12">
    <location>
        <begin position="71"/>
        <end position="95"/>
    </location>
</feature>
<dbReference type="Proteomes" id="UP000808372">
    <property type="component" value="Chromosome 32"/>
</dbReference>
<feature type="region of interest" description="Disordered" evidence="11">
    <location>
        <begin position="512"/>
        <end position="538"/>
    </location>
</feature>
<comment type="subcellular location">
    <subcellularLocation>
        <location evidence="1">Membrane</location>
        <topology evidence="1">Multi-pass membrane protein</topology>
    </subcellularLocation>
</comment>
<keyword evidence="8 12" id="KW-0472">Membrane</keyword>
<dbReference type="SUPFAM" id="SSF81340">
    <property type="entry name" value="Clc chloride channel"/>
    <property type="match status" value="1"/>
</dbReference>
<name>A0A8U0PPR1_SALNM</name>
<gene>
    <name evidence="14" type="primary">LOC120027238</name>
</gene>
<dbReference type="FunFam" id="1.10.3080.10:FF:000033">
    <property type="entry name" value="Chloride channel, voltage-sensitive 1"/>
    <property type="match status" value="1"/>
</dbReference>
<evidence type="ECO:0000256" key="8">
    <source>
        <dbReference type="ARBA" id="ARBA00023136"/>
    </source>
</evidence>
<keyword evidence="2" id="KW-0813">Transport</keyword>
<dbReference type="PRINTS" id="PR00762">
    <property type="entry name" value="CLCHANNEL"/>
</dbReference>
<dbReference type="PANTHER" id="PTHR45720:SF9">
    <property type="entry name" value="CHLORIDE CHANNEL 1, SKELETAL MUSCLE ISOFORM X1"/>
    <property type="match status" value="1"/>
</dbReference>
<keyword evidence="10" id="KW-0868">Chloride</keyword>
<feature type="region of interest" description="Disordered" evidence="11">
    <location>
        <begin position="438"/>
        <end position="500"/>
    </location>
</feature>
<evidence type="ECO:0000256" key="6">
    <source>
        <dbReference type="ARBA" id="ARBA00023065"/>
    </source>
</evidence>
<reference evidence="14" key="1">
    <citation type="submission" date="2025-08" db="UniProtKB">
        <authorList>
            <consortium name="RefSeq"/>
        </authorList>
    </citation>
    <scope>IDENTIFICATION</scope>
    <source>
        <tissue evidence="14">White muscle</tissue>
    </source>
</reference>
<keyword evidence="9" id="KW-0869">Chloride channel</keyword>
<dbReference type="InterPro" id="IPR001807">
    <property type="entry name" value="ClC"/>
</dbReference>
<dbReference type="PANTHER" id="PTHR45720">
    <property type="entry name" value="CHLORIDE CHANNEL PROTEIN 2"/>
    <property type="match status" value="1"/>
</dbReference>
<evidence type="ECO:0000313" key="13">
    <source>
        <dbReference type="Proteomes" id="UP000808372"/>
    </source>
</evidence>
<organism evidence="13 14">
    <name type="scientific">Salvelinus namaycush</name>
    <name type="common">Lake trout</name>
    <name type="synonym">Salmo namaycush</name>
    <dbReference type="NCBI Taxonomy" id="8040"/>
    <lineage>
        <taxon>Eukaryota</taxon>
        <taxon>Metazoa</taxon>
        <taxon>Chordata</taxon>
        <taxon>Craniata</taxon>
        <taxon>Vertebrata</taxon>
        <taxon>Euteleostomi</taxon>
        <taxon>Actinopterygii</taxon>
        <taxon>Neopterygii</taxon>
        <taxon>Teleostei</taxon>
        <taxon>Protacanthopterygii</taxon>
        <taxon>Salmoniformes</taxon>
        <taxon>Salmonidae</taxon>
        <taxon>Salmoninae</taxon>
        <taxon>Salvelinus</taxon>
    </lineage>
</organism>
<evidence type="ECO:0000256" key="1">
    <source>
        <dbReference type="ARBA" id="ARBA00004141"/>
    </source>
</evidence>
<feature type="compositionally biased region" description="Low complexity" evidence="11">
    <location>
        <begin position="517"/>
        <end position="538"/>
    </location>
</feature>
<evidence type="ECO:0000256" key="5">
    <source>
        <dbReference type="ARBA" id="ARBA00022989"/>
    </source>
</evidence>
<feature type="region of interest" description="Disordered" evidence="11">
    <location>
        <begin position="286"/>
        <end position="362"/>
    </location>
</feature>
<accession>A0A8U0PPR1</accession>
<keyword evidence="3 12" id="KW-0812">Transmembrane</keyword>
<proteinExistence type="predicted"/>
<evidence type="ECO:0000256" key="7">
    <source>
        <dbReference type="ARBA" id="ARBA00023122"/>
    </source>
</evidence>
<dbReference type="GO" id="GO:0005886">
    <property type="term" value="C:plasma membrane"/>
    <property type="evidence" value="ECO:0007669"/>
    <property type="project" value="TreeGrafter"/>
</dbReference>
<feature type="compositionally biased region" description="Polar residues" evidence="11">
    <location>
        <begin position="314"/>
        <end position="338"/>
    </location>
</feature>
<dbReference type="RefSeq" id="XP_038828067.1">
    <property type="nucleotide sequence ID" value="XM_038972139.1"/>
</dbReference>
<dbReference type="InterPro" id="IPR014743">
    <property type="entry name" value="Cl-channel_core"/>
</dbReference>
<keyword evidence="13" id="KW-1185">Reference proteome</keyword>
<evidence type="ECO:0000256" key="2">
    <source>
        <dbReference type="ARBA" id="ARBA00022448"/>
    </source>
</evidence>
<evidence type="ECO:0000256" key="10">
    <source>
        <dbReference type="ARBA" id="ARBA00023214"/>
    </source>
</evidence>
<keyword evidence="4" id="KW-0677">Repeat</keyword>
<feature type="compositionally biased region" description="Low complexity" evidence="11">
    <location>
        <begin position="464"/>
        <end position="489"/>
    </location>
</feature>
<dbReference type="SUPFAM" id="SSF54631">
    <property type="entry name" value="CBS-domain pair"/>
    <property type="match status" value="1"/>
</dbReference>
<dbReference type="FunFam" id="3.10.580.10:FF:000058">
    <property type="entry name" value="Chloride channel protein"/>
    <property type="match status" value="1"/>
</dbReference>
<keyword evidence="5 12" id="KW-1133">Transmembrane helix</keyword>
<feature type="compositionally biased region" description="Polar residues" evidence="11">
    <location>
        <begin position="454"/>
        <end position="463"/>
    </location>
</feature>
<protein>
    <submittedName>
        <fullName evidence="14">Chloride channel protein 1-like</fullName>
    </submittedName>
</protein>
<evidence type="ECO:0000313" key="14">
    <source>
        <dbReference type="RefSeq" id="XP_038828067.1"/>
    </source>
</evidence>
<dbReference type="Pfam" id="PF00654">
    <property type="entry name" value="Voltage_CLC"/>
    <property type="match status" value="1"/>
</dbReference>
<keyword evidence="9" id="KW-0407">Ion channel</keyword>
<evidence type="ECO:0000256" key="9">
    <source>
        <dbReference type="ARBA" id="ARBA00023173"/>
    </source>
</evidence>
<dbReference type="CDD" id="cd04591">
    <property type="entry name" value="CBS_pair_voltage-gated_CLC_euk_bac"/>
    <property type="match status" value="1"/>
</dbReference>
<feature type="transmembrane region" description="Helical" evidence="12">
    <location>
        <begin position="38"/>
        <end position="59"/>
    </location>
</feature>
<feature type="compositionally biased region" description="Polar residues" evidence="11">
    <location>
        <begin position="345"/>
        <end position="361"/>
    </location>
</feature>
<dbReference type="GO" id="GO:0005247">
    <property type="term" value="F:voltage-gated chloride channel activity"/>
    <property type="evidence" value="ECO:0007669"/>
    <property type="project" value="TreeGrafter"/>
</dbReference>
<dbReference type="KEGG" id="snh:120027238"/>
<evidence type="ECO:0000256" key="3">
    <source>
        <dbReference type="ARBA" id="ARBA00022692"/>
    </source>
</evidence>
<dbReference type="Gene3D" id="3.10.580.10">
    <property type="entry name" value="CBS-domain"/>
    <property type="match status" value="2"/>
</dbReference>
<keyword evidence="7" id="KW-0129">CBS domain</keyword>